<organism evidence="1 2">
    <name type="scientific">Microcystis aeruginosa NIES-2549</name>
    <dbReference type="NCBI Taxonomy" id="1641812"/>
    <lineage>
        <taxon>Bacteria</taxon>
        <taxon>Bacillati</taxon>
        <taxon>Cyanobacteriota</taxon>
        <taxon>Cyanophyceae</taxon>
        <taxon>Oscillatoriophycideae</taxon>
        <taxon>Chroococcales</taxon>
        <taxon>Microcystaceae</taxon>
        <taxon>Microcystis</taxon>
    </lineage>
</organism>
<dbReference type="RefSeq" id="WP_046662829.1">
    <property type="nucleotide sequence ID" value="NZ_CP011304.1"/>
</dbReference>
<dbReference type="EMBL" id="CP011304">
    <property type="protein sequence ID" value="AKE65631.1"/>
    <property type="molecule type" value="Genomic_DNA"/>
</dbReference>
<name>A0A0F6U5V4_MICAE</name>
<proteinExistence type="predicted"/>
<dbReference type="AlphaFoldDB" id="A0A0F6U5V4"/>
<gene>
    <name evidence="1" type="ORF">MYAER_3293</name>
</gene>
<evidence type="ECO:0000313" key="2">
    <source>
        <dbReference type="Proteomes" id="UP000034103"/>
    </source>
</evidence>
<reference evidence="1 2" key="1">
    <citation type="journal article" date="2015" name="Genome Announc.">
        <title>Complete Genome Sequence of Microcystis aeruginosa NIES-2549, a Bloom-Forming Cyanobacterium from Lake Kasumigaura, Japan.</title>
        <authorList>
            <person name="Yamaguchi H."/>
            <person name="Suzuki S."/>
            <person name="Tanabe Y."/>
            <person name="Osana Y."/>
            <person name="Shimura Y."/>
            <person name="Ishida K."/>
            <person name="Kawachi M."/>
        </authorList>
    </citation>
    <scope>NUCLEOTIDE SEQUENCE [LARGE SCALE GENOMIC DNA]</scope>
    <source>
        <strain evidence="1 2">NIES-2549</strain>
    </source>
</reference>
<protein>
    <submittedName>
        <fullName evidence="1">Uncharacterized protein</fullName>
    </submittedName>
</protein>
<sequence>MSRRTKIQQIVQKREPLVSKIKQVNNNLTTLKGNIDTLESLRVRLMGESKEAAVIDFLRTVNLLTGGQAG</sequence>
<evidence type="ECO:0000313" key="1">
    <source>
        <dbReference type="EMBL" id="AKE65631.1"/>
    </source>
</evidence>
<dbReference type="PATRIC" id="fig|1641812.3.peg.3396"/>
<dbReference type="HOGENOM" id="CLU_2753310_0_0_3"/>
<accession>A0A0F6U5V4</accession>
<dbReference type="Proteomes" id="UP000034103">
    <property type="component" value="Chromosome"/>
</dbReference>